<protein>
    <submittedName>
        <fullName evidence="1">STAS/SEC14 domain-containing protein</fullName>
    </submittedName>
</protein>
<dbReference type="RefSeq" id="WP_233054696.1">
    <property type="nucleotide sequence ID" value="NZ_JAIMJA010000028.1"/>
</dbReference>
<dbReference type="InterPro" id="IPR021866">
    <property type="entry name" value="SpoIIAA-like"/>
</dbReference>
<evidence type="ECO:0000313" key="1">
    <source>
        <dbReference type="EMBL" id="MCE2596940.1"/>
    </source>
</evidence>
<dbReference type="SUPFAM" id="SSF52091">
    <property type="entry name" value="SpoIIaa-like"/>
    <property type="match status" value="1"/>
</dbReference>
<reference evidence="1 2" key="1">
    <citation type="journal article" date="2022" name="Environ. Microbiol. Rep.">
        <title>Eco-phylogenetic analyses reveal divergent evolution of vitamin B12 metabolism in the marine bacterial family 'Psychromonadaceae'.</title>
        <authorList>
            <person name="Jin X."/>
            <person name="Yang Y."/>
            <person name="Cao H."/>
            <person name="Gao B."/>
            <person name="Zhao Z."/>
        </authorList>
    </citation>
    <scope>NUCLEOTIDE SEQUENCE [LARGE SCALE GENOMIC DNA]</scope>
    <source>
        <strain evidence="1 2">MKS20</strain>
    </source>
</reference>
<dbReference type="InterPro" id="IPR036513">
    <property type="entry name" value="STAS_dom_sf"/>
</dbReference>
<name>A0ABS8WF96_9GAMM</name>
<accession>A0ABS8WF96</accession>
<sequence length="121" mass="13451">MFIVTRVNDARLDLEISGKLDSEAMKLLLDELIAKSEGISAGRMLYRIAAFNIPTIGAMAVEMSRLPELFTLMQQFSRIAVLTDTDWVKKVSEFEGAVIPNVDIKGFSLEDLAAAEAWLEQ</sequence>
<gene>
    <name evidence="1" type="ORF">K6Y31_19375</name>
</gene>
<evidence type="ECO:0000313" key="2">
    <source>
        <dbReference type="Proteomes" id="UP001201273"/>
    </source>
</evidence>
<dbReference type="Gene3D" id="3.40.50.10600">
    <property type="entry name" value="SpoIIaa-like domains"/>
    <property type="match status" value="1"/>
</dbReference>
<keyword evidence="2" id="KW-1185">Reference proteome</keyword>
<proteinExistence type="predicted"/>
<dbReference type="EMBL" id="JAIMJA010000028">
    <property type="protein sequence ID" value="MCE2596940.1"/>
    <property type="molecule type" value="Genomic_DNA"/>
</dbReference>
<dbReference type="Pfam" id="PF11964">
    <property type="entry name" value="SpoIIAA-like"/>
    <property type="match status" value="1"/>
</dbReference>
<organism evidence="1 2">
    <name type="scientific">Motilimonas cestriensis</name>
    <dbReference type="NCBI Taxonomy" id="2742685"/>
    <lineage>
        <taxon>Bacteria</taxon>
        <taxon>Pseudomonadati</taxon>
        <taxon>Pseudomonadota</taxon>
        <taxon>Gammaproteobacteria</taxon>
        <taxon>Alteromonadales</taxon>
        <taxon>Alteromonadales genera incertae sedis</taxon>
        <taxon>Motilimonas</taxon>
    </lineage>
</organism>
<dbReference type="InterPro" id="IPR038396">
    <property type="entry name" value="SpoIIAA-like_sf"/>
</dbReference>
<comment type="caution">
    <text evidence="1">The sequence shown here is derived from an EMBL/GenBank/DDBJ whole genome shotgun (WGS) entry which is preliminary data.</text>
</comment>
<dbReference type="Proteomes" id="UP001201273">
    <property type="component" value="Unassembled WGS sequence"/>
</dbReference>